<dbReference type="AlphaFoldDB" id="A0A6M0Q5E4"/>
<dbReference type="RefSeq" id="WP_163179027.1">
    <property type="nucleotide sequence ID" value="NZ_JAAIWM010000002.1"/>
</dbReference>
<dbReference type="Proteomes" id="UP000481043">
    <property type="component" value="Unassembled WGS sequence"/>
</dbReference>
<proteinExistence type="predicted"/>
<evidence type="ECO:0000313" key="2">
    <source>
        <dbReference type="Proteomes" id="UP000481043"/>
    </source>
</evidence>
<name>A0A6M0Q5E4_9BACI</name>
<comment type="caution">
    <text evidence="1">The sequence shown here is derived from an EMBL/GenBank/DDBJ whole genome shotgun (WGS) entry which is preliminary data.</text>
</comment>
<evidence type="ECO:0000313" key="1">
    <source>
        <dbReference type="EMBL" id="NEY71587.1"/>
    </source>
</evidence>
<organism evidence="1 2">
    <name type="scientific">Bacillus mesophilus</name>
    <dbReference type="NCBI Taxonomy" id="1808955"/>
    <lineage>
        <taxon>Bacteria</taxon>
        <taxon>Bacillati</taxon>
        <taxon>Bacillota</taxon>
        <taxon>Bacilli</taxon>
        <taxon>Bacillales</taxon>
        <taxon>Bacillaceae</taxon>
        <taxon>Bacillus</taxon>
    </lineage>
</organism>
<accession>A0A6M0Q5E4</accession>
<sequence length="271" mass="31769">MQQHDIHRFLERYFIANECEILENAVGYLDVQLTIDLDKELMNRPFYWHYLEKTGGTPNPAKLSFITDPTREMVDRKGEPVYFGSPRLHQIFQSTKKLAGYIRLYEQVKQTNFTQKSTPLHPWLGLNLKISYQSDQTRDVILSVGLSLINGMIIDHFQDQLVSLDLTPKIPDFCFTLTPIIKPQSGITRVKQTIQSIIDHDDHTWAIEARDRWQKDLKLLDHFYEDIEEKPESYEVEKQALKEQYEPKVKVNIINGGIFYLSQEAVQVKRQ</sequence>
<gene>
    <name evidence="1" type="ORF">G4D63_07490</name>
</gene>
<dbReference type="EMBL" id="JAAIWM010000002">
    <property type="protein sequence ID" value="NEY71587.1"/>
    <property type="molecule type" value="Genomic_DNA"/>
</dbReference>
<keyword evidence="2" id="KW-1185">Reference proteome</keyword>
<dbReference type="InterPro" id="IPR024562">
    <property type="entry name" value="YqhG"/>
</dbReference>
<evidence type="ECO:0008006" key="3">
    <source>
        <dbReference type="Google" id="ProtNLM"/>
    </source>
</evidence>
<reference evidence="1 2" key="1">
    <citation type="submission" date="2020-02" db="EMBL/GenBank/DDBJ databases">
        <title>Bacillus aquiflavi sp. nov., isolated from yellow water of strong flavor Chinese baijiu in Yibin region of China.</title>
        <authorList>
            <person name="Xie J."/>
        </authorList>
    </citation>
    <scope>NUCLEOTIDE SEQUENCE [LARGE SCALE GENOMIC DNA]</scope>
    <source>
        <strain evidence="1 2">SA4</strain>
    </source>
</reference>
<dbReference type="Pfam" id="PF11079">
    <property type="entry name" value="YqhG"/>
    <property type="match status" value="1"/>
</dbReference>
<protein>
    <recommendedName>
        <fullName evidence="3">YqhG family protein</fullName>
    </recommendedName>
</protein>